<dbReference type="NCBIfam" id="TIGR01352">
    <property type="entry name" value="tonB_Cterm"/>
    <property type="match status" value="1"/>
</dbReference>
<dbReference type="GO" id="GO:0055085">
    <property type="term" value="P:transmembrane transport"/>
    <property type="evidence" value="ECO:0007669"/>
    <property type="project" value="InterPro"/>
</dbReference>
<dbReference type="PROSITE" id="PS52015">
    <property type="entry name" value="TONB_CTD"/>
    <property type="match status" value="1"/>
</dbReference>
<dbReference type="Gene3D" id="3.30.1150.10">
    <property type="match status" value="1"/>
</dbReference>
<keyword evidence="4" id="KW-1003">Cell membrane</keyword>
<evidence type="ECO:0000259" key="10">
    <source>
        <dbReference type="PROSITE" id="PS52015"/>
    </source>
</evidence>
<keyword evidence="9" id="KW-0472">Membrane</keyword>
<dbReference type="GO" id="GO:0098797">
    <property type="term" value="C:plasma membrane protein complex"/>
    <property type="evidence" value="ECO:0007669"/>
    <property type="project" value="TreeGrafter"/>
</dbReference>
<comment type="subcellular location">
    <subcellularLocation>
        <location evidence="1">Cell inner membrane</location>
        <topology evidence="1">Single-pass membrane protein</topology>
        <orientation evidence="1">Periplasmic side</orientation>
    </subcellularLocation>
</comment>
<evidence type="ECO:0000256" key="1">
    <source>
        <dbReference type="ARBA" id="ARBA00004383"/>
    </source>
</evidence>
<dbReference type="SUPFAM" id="SSF74653">
    <property type="entry name" value="TolA/TonB C-terminal domain"/>
    <property type="match status" value="1"/>
</dbReference>
<organism evidence="11 12">
    <name type="scientific">Pedobacter psychrophilus</name>
    <dbReference type="NCBI Taxonomy" id="1826909"/>
    <lineage>
        <taxon>Bacteria</taxon>
        <taxon>Pseudomonadati</taxon>
        <taxon>Bacteroidota</taxon>
        <taxon>Sphingobacteriia</taxon>
        <taxon>Sphingobacteriales</taxon>
        <taxon>Sphingobacteriaceae</taxon>
        <taxon>Pedobacter</taxon>
    </lineage>
</organism>
<dbReference type="GO" id="GO:0015031">
    <property type="term" value="P:protein transport"/>
    <property type="evidence" value="ECO:0007669"/>
    <property type="project" value="UniProtKB-KW"/>
</dbReference>
<evidence type="ECO:0000256" key="2">
    <source>
        <dbReference type="ARBA" id="ARBA00006555"/>
    </source>
</evidence>
<dbReference type="Pfam" id="PF03544">
    <property type="entry name" value="TonB_C"/>
    <property type="match status" value="1"/>
</dbReference>
<feature type="domain" description="TonB C-terminal" evidence="10">
    <location>
        <begin position="26"/>
        <end position="121"/>
    </location>
</feature>
<reference evidence="11 12" key="1">
    <citation type="submission" date="2016-04" db="EMBL/GenBank/DDBJ databases">
        <authorList>
            <person name="Evans L.H."/>
            <person name="Alamgir A."/>
            <person name="Owens N."/>
            <person name="Weber N.D."/>
            <person name="Virtaneva K."/>
            <person name="Barbian K."/>
            <person name="Babar A."/>
            <person name="Rosenke K."/>
        </authorList>
    </citation>
    <scope>NUCLEOTIDE SEQUENCE [LARGE SCALE GENOMIC DNA]</scope>
    <source>
        <strain evidence="11 12">CCM 8644</strain>
    </source>
</reference>
<gene>
    <name evidence="11" type="ORF">A5893_10670</name>
</gene>
<keyword evidence="5" id="KW-0997">Cell inner membrane</keyword>
<evidence type="ECO:0000313" key="11">
    <source>
        <dbReference type="EMBL" id="OAQ39123.1"/>
    </source>
</evidence>
<dbReference type="InterPro" id="IPR006260">
    <property type="entry name" value="TonB/TolA_C"/>
</dbReference>
<dbReference type="AlphaFoldDB" id="A0A179DF73"/>
<comment type="caution">
    <text evidence="11">The sequence shown here is derived from an EMBL/GenBank/DDBJ whole genome shotgun (WGS) entry which is preliminary data.</text>
</comment>
<dbReference type="RefSeq" id="WP_068822651.1">
    <property type="nucleotide sequence ID" value="NZ_LWHJ01000028.1"/>
</dbReference>
<evidence type="ECO:0000256" key="9">
    <source>
        <dbReference type="ARBA" id="ARBA00023136"/>
    </source>
</evidence>
<evidence type="ECO:0000256" key="4">
    <source>
        <dbReference type="ARBA" id="ARBA00022475"/>
    </source>
</evidence>
<evidence type="ECO:0000256" key="8">
    <source>
        <dbReference type="ARBA" id="ARBA00022989"/>
    </source>
</evidence>
<dbReference type="STRING" id="1826909.A5893_10670"/>
<proteinExistence type="inferred from homology"/>
<dbReference type="PANTHER" id="PTHR33446:SF2">
    <property type="entry name" value="PROTEIN TONB"/>
    <property type="match status" value="1"/>
</dbReference>
<evidence type="ECO:0000256" key="7">
    <source>
        <dbReference type="ARBA" id="ARBA00022927"/>
    </source>
</evidence>
<evidence type="ECO:0000256" key="3">
    <source>
        <dbReference type="ARBA" id="ARBA00022448"/>
    </source>
</evidence>
<dbReference type="EMBL" id="LWHJ01000028">
    <property type="protein sequence ID" value="OAQ39123.1"/>
    <property type="molecule type" value="Genomic_DNA"/>
</dbReference>
<accession>A0A179DF73</accession>
<keyword evidence="7" id="KW-0653">Protein transport</keyword>
<evidence type="ECO:0000256" key="5">
    <source>
        <dbReference type="ARBA" id="ARBA00022519"/>
    </source>
</evidence>
<dbReference type="GO" id="GO:0031992">
    <property type="term" value="F:energy transducer activity"/>
    <property type="evidence" value="ECO:0007669"/>
    <property type="project" value="TreeGrafter"/>
</dbReference>
<keyword evidence="6" id="KW-0812">Transmembrane</keyword>
<name>A0A179DF73_9SPHI</name>
<dbReference type="InterPro" id="IPR051045">
    <property type="entry name" value="TonB-dependent_transducer"/>
</dbReference>
<dbReference type="PANTHER" id="PTHR33446">
    <property type="entry name" value="PROTEIN TONB-RELATED"/>
    <property type="match status" value="1"/>
</dbReference>
<dbReference type="Proteomes" id="UP000078459">
    <property type="component" value="Unassembled WGS sequence"/>
</dbReference>
<keyword evidence="8" id="KW-1133">Transmembrane helix</keyword>
<sequence length="221" mass="24528">MIVSFIKILLIGYLSFFQADQPTFKGGADALNNFITSKTIYPGFSKNNCIQGTIYVSFQVNKNGEVFGAKVNKGLGVDLDLEALRLIRLTNNKWEVPANHNENSRLIIPVNFSLKNYGCDSRSGDEINKSIALYQARAALEKAVTNYYRNKEQGNASDKNEAEILQLKAELGFDDSFIANKLKDAKKMIKQGDKAGACESLYFIKYIGSDVANTLIAENCK</sequence>
<keyword evidence="3" id="KW-0813">Transport</keyword>
<keyword evidence="12" id="KW-1185">Reference proteome</keyword>
<evidence type="ECO:0000313" key="12">
    <source>
        <dbReference type="Proteomes" id="UP000078459"/>
    </source>
</evidence>
<protein>
    <recommendedName>
        <fullName evidence="10">TonB C-terminal domain-containing protein</fullName>
    </recommendedName>
</protein>
<comment type="similarity">
    <text evidence="2">Belongs to the TonB family.</text>
</comment>
<dbReference type="InterPro" id="IPR037682">
    <property type="entry name" value="TonB_C"/>
</dbReference>
<reference evidence="11 12" key="2">
    <citation type="submission" date="2016-06" db="EMBL/GenBank/DDBJ databases">
        <title>Pedobacter psychrophilus sp. nov., isolated from Antarctic fragmentary rock.</title>
        <authorList>
            <person name="Svec P."/>
        </authorList>
    </citation>
    <scope>NUCLEOTIDE SEQUENCE [LARGE SCALE GENOMIC DNA]</scope>
    <source>
        <strain evidence="11 12">CCM 8644</strain>
    </source>
</reference>
<evidence type="ECO:0000256" key="6">
    <source>
        <dbReference type="ARBA" id="ARBA00022692"/>
    </source>
</evidence>
<dbReference type="OrthoDB" id="1096636at2"/>